<proteinExistence type="predicted"/>
<keyword evidence="1" id="KW-0812">Transmembrane</keyword>
<feature type="transmembrane region" description="Helical" evidence="1">
    <location>
        <begin position="32"/>
        <end position="50"/>
    </location>
</feature>
<dbReference type="EMBL" id="HBIZ01028390">
    <property type="protein sequence ID" value="CAE0765421.1"/>
    <property type="molecule type" value="Transcribed_RNA"/>
</dbReference>
<sequence>MLGAQKNQLIAHLQVRGLDLRKAELDFYMSRFTMSGGLASIMTCLSYVGIIKIRIPHEMLPPNFAWQVALFYISTCITMSLSMYNLVVTSFCVVYAQGLALRGPPGSVAKSVRIFQNEWRSIRLVLILSMVMLVVSGCTISWMKLDRELYHYPLPAVIITIVIVTVLFFMVRRILLLQRLFAIPSDVIVRGDLTIEGGTNERIDLVSANAASEESPRSHSCSASRRKQTPASWCDEASYI</sequence>
<name>A0A7S4BGR3_CHRCT</name>
<accession>A0A7S4BGR3</accession>
<evidence type="ECO:0000313" key="2">
    <source>
        <dbReference type="EMBL" id="CAE0765421.1"/>
    </source>
</evidence>
<dbReference type="AlphaFoldDB" id="A0A7S4BGR3"/>
<gene>
    <name evidence="2" type="ORF">PCAR00345_LOCUS18033</name>
</gene>
<keyword evidence="1" id="KW-0472">Membrane</keyword>
<organism evidence="2">
    <name type="scientific">Chrysotila carterae</name>
    <name type="common">Marine alga</name>
    <name type="synonym">Syracosphaera carterae</name>
    <dbReference type="NCBI Taxonomy" id="13221"/>
    <lineage>
        <taxon>Eukaryota</taxon>
        <taxon>Haptista</taxon>
        <taxon>Haptophyta</taxon>
        <taxon>Prymnesiophyceae</taxon>
        <taxon>Isochrysidales</taxon>
        <taxon>Isochrysidaceae</taxon>
        <taxon>Chrysotila</taxon>
    </lineage>
</organism>
<keyword evidence="1" id="KW-1133">Transmembrane helix</keyword>
<reference evidence="2" key="1">
    <citation type="submission" date="2021-01" db="EMBL/GenBank/DDBJ databases">
        <authorList>
            <person name="Corre E."/>
            <person name="Pelletier E."/>
            <person name="Niang G."/>
            <person name="Scheremetjew M."/>
            <person name="Finn R."/>
            <person name="Kale V."/>
            <person name="Holt S."/>
            <person name="Cochrane G."/>
            <person name="Meng A."/>
            <person name="Brown T."/>
            <person name="Cohen L."/>
        </authorList>
    </citation>
    <scope>NUCLEOTIDE SEQUENCE</scope>
    <source>
        <strain evidence="2">CCMP645</strain>
    </source>
</reference>
<evidence type="ECO:0000256" key="1">
    <source>
        <dbReference type="SAM" id="Phobius"/>
    </source>
</evidence>
<feature type="transmembrane region" description="Helical" evidence="1">
    <location>
        <begin position="122"/>
        <end position="143"/>
    </location>
</feature>
<feature type="transmembrane region" description="Helical" evidence="1">
    <location>
        <begin position="149"/>
        <end position="171"/>
    </location>
</feature>
<protein>
    <submittedName>
        <fullName evidence="2">Uncharacterized protein</fullName>
    </submittedName>
</protein>
<feature type="transmembrane region" description="Helical" evidence="1">
    <location>
        <begin position="70"/>
        <end position="101"/>
    </location>
</feature>